<gene>
    <name evidence="9" type="ORF">GCM10010982_16520</name>
</gene>
<feature type="transmembrane region" description="Helical" evidence="7">
    <location>
        <begin position="267"/>
        <end position="288"/>
    </location>
</feature>
<keyword evidence="10" id="KW-1185">Reference proteome</keyword>
<evidence type="ECO:0000256" key="6">
    <source>
        <dbReference type="ARBA" id="ARBA00023136"/>
    </source>
</evidence>
<evidence type="ECO:0000256" key="1">
    <source>
        <dbReference type="ARBA" id="ARBA00004651"/>
    </source>
</evidence>
<evidence type="ECO:0000259" key="8">
    <source>
        <dbReference type="PROSITE" id="PS50850"/>
    </source>
</evidence>
<accession>A0A917YWH5</accession>
<comment type="caution">
    <text evidence="9">The sequence shown here is derived from an EMBL/GenBank/DDBJ whole genome shotgun (WGS) entry which is preliminary data.</text>
</comment>
<feature type="transmembrane region" description="Helical" evidence="7">
    <location>
        <begin position="78"/>
        <end position="101"/>
    </location>
</feature>
<feature type="transmembrane region" description="Helical" evidence="7">
    <location>
        <begin position="12"/>
        <end position="34"/>
    </location>
</feature>
<feature type="transmembrane region" description="Helical" evidence="7">
    <location>
        <begin position="356"/>
        <end position="373"/>
    </location>
</feature>
<dbReference type="PROSITE" id="PS50850">
    <property type="entry name" value="MFS"/>
    <property type="match status" value="1"/>
</dbReference>
<dbReference type="InterPro" id="IPR011701">
    <property type="entry name" value="MFS"/>
</dbReference>
<name>A0A917YWH5_9ALTE</name>
<organism evidence="9 10">
    <name type="scientific">Bowmanella pacifica</name>
    <dbReference type="NCBI Taxonomy" id="502051"/>
    <lineage>
        <taxon>Bacteria</taxon>
        <taxon>Pseudomonadati</taxon>
        <taxon>Pseudomonadota</taxon>
        <taxon>Gammaproteobacteria</taxon>
        <taxon>Alteromonadales</taxon>
        <taxon>Alteromonadaceae</taxon>
        <taxon>Bowmanella</taxon>
    </lineage>
</organism>
<evidence type="ECO:0000256" key="2">
    <source>
        <dbReference type="ARBA" id="ARBA00022448"/>
    </source>
</evidence>
<keyword evidence="4 7" id="KW-0812">Transmembrane</keyword>
<reference evidence="9" key="2">
    <citation type="submission" date="2020-09" db="EMBL/GenBank/DDBJ databases">
        <authorList>
            <person name="Sun Q."/>
            <person name="Zhou Y."/>
        </authorList>
    </citation>
    <scope>NUCLEOTIDE SEQUENCE</scope>
    <source>
        <strain evidence="9">CGMCC 1.7086</strain>
    </source>
</reference>
<dbReference type="Proteomes" id="UP000606935">
    <property type="component" value="Unassembled WGS sequence"/>
</dbReference>
<dbReference type="PANTHER" id="PTHR23521:SF2">
    <property type="entry name" value="TRANSPORTER MFS SUPERFAMILY"/>
    <property type="match status" value="1"/>
</dbReference>
<evidence type="ECO:0000256" key="5">
    <source>
        <dbReference type="ARBA" id="ARBA00022989"/>
    </source>
</evidence>
<dbReference type="EMBL" id="BMLS01000002">
    <property type="protein sequence ID" value="GGO68188.1"/>
    <property type="molecule type" value="Genomic_DNA"/>
</dbReference>
<evidence type="ECO:0000256" key="4">
    <source>
        <dbReference type="ARBA" id="ARBA00022692"/>
    </source>
</evidence>
<evidence type="ECO:0000313" key="10">
    <source>
        <dbReference type="Proteomes" id="UP000606935"/>
    </source>
</evidence>
<feature type="domain" description="Major facilitator superfamily (MFS) profile" evidence="8">
    <location>
        <begin position="204"/>
        <end position="389"/>
    </location>
</feature>
<keyword evidence="3" id="KW-1003">Cell membrane</keyword>
<feature type="transmembrane region" description="Helical" evidence="7">
    <location>
        <begin position="328"/>
        <end position="350"/>
    </location>
</feature>
<comment type="subcellular location">
    <subcellularLocation>
        <location evidence="1">Cell membrane</location>
        <topology evidence="1">Multi-pass membrane protein</topology>
    </subcellularLocation>
</comment>
<dbReference type="Pfam" id="PF07690">
    <property type="entry name" value="MFS_1"/>
    <property type="match status" value="1"/>
</dbReference>
<dbReference type="AlphaFoldDB" id="A0A917YWH5"/>
<keyword evidence="5 7" id="KW-1133">Transmembrane helix</keyword>
<feature type="transmembrane region" description="Helical" evidence="7">
    <location>
        <begin position="46"/>
        <end position="66"/>
    </location>
</feature>
<feature type="transmembrane region" description="Helical" evidence="7">
    <location>
        <begin position="204"/>
        <end position="229"/>
    </location>
</feature>
<feature type="transmembrane region" description="Helical" evidence="7">
    <location>
        <begin position="294"/>
        <end position="316"/>
    </location>
</feature>
<protein>
    <submittedName>
        <fullName evidence="9">MFS transporter</fullName>
    </submittedName>
</protein>
<feature type="transmembrane region" description="Helical" evidence="7">
    <location>
        <begin position="166"/>
        <end position="183"/>
    </location>
</feature>
<keyword evidence="6 7" id="KW-0472">Membrane</keyword>
<dbReference type="InterPro" id="IPR020846">
    <property type="entry name" value="MFS_dom"/>
</dbReference>
<dbReference type="SUPFAM" id="SSF103473">
    <property type="entry name" value="MFS general substrate transporter"/>
    <property type="match status" value="1"/>
</dbReference>
<dbReference type="GO" id="GO:0022857">
    <property type="term" value="F:transmembrane transporter activity"/>
    <property type="evidence" value="ECO:0007669"/>
    <property type="project" value="InterPro"/>
</dbReference>
<reference evidence="9" key="1">
    <citation type="journal article" date="2014" name="Int. J. Syst. Evol. Microbiol.">
        <title>Complete genome sequence of Corynebacterium casei LMG S-19264T (=DSM 44701T), isolated from a smear-ripened cheese.</title>
        <authorList>
            <consortium name="US DOE Joint Genome Institute (JGI-PGF)"/>
            <person name="Walter F."/>
            <person name="Albersmeier A."/>
            <person name="Kalinowski J."/>
            <person name="Ruckert C."/>
        </authorList>
    </citation>
    <scope>NUCLEOTIDE SEQUENCE</scope>
    <source>
        <strain evidence="9">CGMCC 1.7086</strain>
    </source>
</reference>
<evidence type="ECO:0000256" key="7">
    <source>
        <dbReference type="SAM" id="Phobius"/>
    </source>
</evidence>
<dbReference type="CDD" id="cd17477">
    <property type="entry name" value="MFS_YcaD_like"/>
    <property type="match status" value="1"/>
</dbReference>
<dbReference type="Gene3D" id="1.20.1250.20">
    <property type="entry name" value="MFS general substrate transporter like domains"/>
    <property type="match status" value="2"/>
</dbReference>
<evidence type="ECO:0000313" key="9">
    <source>
        <dbReference type="EMBL" id="GGO68188.1"/>
    </source>
</evidence>
<dbReference type="InterPro" id="IPR036259">
    <property type="entry name" value="MFS_trans_sf"/>
</dbReference>
<keyword evidence="2" id="KW-0813">Transport</keyword>
<feature type="transmembrane region" description="Helical" evidence="7">
    <location>
        <begin position="107"/>
        <end position="125"/>
    </location>
</feature>
<dbReference type="PANTHER" id="PTHR23521">
    <property type="entry name" value="TRANSPORTER MFS SUPERFAMILY"/>
    <property type="match status" value="1"/>
</dbReference>
<feature type="transmembrane region" description="Helical" evidence="7">
    <location>
        <begin position="137"/>
        <end position="154"/>
    </location>
</feature>
<dbReference type="InterPro" id="IPR047200">
    <property type="entry name" value="MFS_YcaD-like"/>
</dbReference>
<dbReference type="GO" id="GO:0005886">
    <property type="term" value="C:plasma membrane"/>
    <property type="evidence" value="ECO:0007669"/>
    <property type="project" value="UniProtKB-SubCell"/>
</dbReference>
<proteinExistence type="predicted"/>
<feature type="transmembrane region" description="Helical" evidence="7">
    <location>
        <begin position="241"/>
        <end position="260"/>
    </location>
</feature>
<dbReference type="RefSeq" id="WP_188693081.1">
    <property type="nucleotide sequence ID" value="NZ_BMLS01000002.1"/>
</dbReference>
<sequence length="389" mass="41836">MVDVVMANKPNSPLVPVLGLSFYAVASGFLMSLVPLSLVANQLTPALAPWLASVFYLGLLFGAFFIQRVVAVTGHRLAFIGFLLLLLATVVSQILLPYAWLWLIDRFIAGIAVAGVFVVVESWLLMADTAKQRAKRLGLYMTSLYGGSAVGQLMIKPLGVEGAMPYLFVIALLSMAVLVPLLIKRGQPEQQQSHKLRWQQLKNLSRPALVGCLVSGLLLGPIYGLLPVYIMQSEYAPKTGLLMAAVILGGMVVQPLVSYLSPRLNKCLLMALFSLAGVFSLVGVIYAAKVELLVASYLLLGAASFALYPIAITLVCEKLALNKIVSATELMLLAYSVGSVVGPLLAAYITTSNNGIPWYLTACLATTCVYMLLTAKRRVPDQDSPVAEL</sequence>
<evidence type="ECO:0000256" key="3">
    <source>
        <dbReference type="ARBA" id="ARBA00022475"/>
    </source>
</evidence>